<dbReference type="Gene3D" id="1.10.3080.10">
    <property type="entry name" value="Clc chloride channel"/>
    <property type="match status" value="1"/>
</dbReference>
<evidence type="ECO:0000313" key="12">
    <source>
        <dbReference type="Proteomes" id="UP000619041"/>
    </source>
</evidence>
<feature type="transmembrane region" description="Helical" evidence="10">
    <location>
        <begin position="328"/>
        <end position="355"/>
    </location>
</feature>
<feature type="transmembrane region" description="Helical" evidence="10">
    <location>
        <begin position="168"/>
        <end position="191"/>
    </location>
</feature>
<feature type="transmembrane region" description="Helical" evidence="10">
    <location>
        <begin position="33"/>
        <end position="52"/>
    </location>
</feature>
<dbReference type="InterPro" id="IPR001807">
    <property type="entry name" value="ClC"/>
</dbReference>
<evidence type="ECO:0000256" key="1">
    <source>
        <dbReference type="ARBA" id="ARBA00004141"/>
    </source>
</evidence>
<keyword evidence="5" id="KW-0406">Ion transport</keyword>
<evidence type="ECO:0000256" key="9">
    <source>
        <dbReference type="ARBA" id="ARBA00023303"/>
    </source>
</evidence>
<keyword evidence="12" id="KW-1185">Reference proteome</keyword>
<dbReference type="Pfam" id="PF00654">
    <property type="entry name" value="Voltage_CLC"/>
    <property type="match status" value="1"/>
</dbReference>
<comment type="subcellular location">
    <subcellularLocation>
        <location evidence="1">Membrane</location>
        <topology evidence="1">Multi-pass membrane protein</topology>
    </subcellularLocation>
</comment>
<evidence type="ECO:0000256" key="7">
    <source>
        <dbReference type="ARBA" id="ARBA00023173"/>
    </source>
</evidence>
<dbReference type="InterPro" id="IPR014743">
    <property type="entry name" value="Cl-channel_core"/>
</dbReference>
<dbReference type="PRINTS" id="PR00762">
    <property type="entry name" value="CLCHANNEL"/>
</dbReference>
<name>A0ABQ1S164_9SPHN</name>
<proteinExistence type="predicted"/>
<evidence type="ECO:0000256" key="6">
    <source>
        <dbReference type="ARBA" id="ARBA00023136"/>
    </source>
</evidence>
<keyword evidence="4 10" id="KW-1133">Transmembrane helix</keyword>
<evidence type="ECO:0000256" key="8">
    <source>
        <dbReference type="ARBA" id="ARBA00023214"/>
    </source>
</evidence>
<dbReference type="PANTHER" id="PTHR43427">
    <property type="entry name" value="CHLORIDE CHANNEL PROTEIN CLC-E"/>
    <property type="match status" value="1"/>
</dbReference>
<dbReference type="PANTHER" id="PTHR43427:SF6">
    <property type="entry name" value="CHLORIDE CHANNEL PROTEIN CLC-E"/>
    <property type="match status" value="1"/>
</dbReference>
<comment type="caution">
    <text evidence="11">The sequence shown here is derived from an EMBL/GenBank/DDBJ whole genome shotgun (WGS) entry which is preliminary data.</text>
</comment>
<feature type="transmembrane region" description="Helical" evidence="10">
    <location>
        <begin position="284"/>
        <end position="308"/>
    </location>
</feature>
<keyword evidence="9" id="KW-0407">Ion channel</keyword>
<feature type="transmembrane region" description="Helical" evidence="10">
    <location>
        <begin position="367"/>
        <end position="393"/>
    </location>
</feature>
<feature type="transmembrane region" description="Helical" evidence="10">
    <location>
        <begin position="242"/>
        <end position="263"/>
    </location>
</feature>
<dbReference type="InterPro" id="IPR050368">
    <property type="entry name" value="ClC-type_chloride_channel"/>
</dbReference>
<evidence type="ECO:0000256" key="2">
    <source>
        <dbReference type="ARBA" id="ARBA00022448"/>
    </source>
</evidence>
<evidence type="ECO:0000256" key="5">
    <source>
        <dbReference type="ARBA" id="ARBA00023065"/>
    </source>
</evidence>
<evidence type="ECO:0000256" key="3">
    <source>
        <dbReference type="ARBA" id="ARBA00022692"/>
    </source>
</evidence>
<sequence length="450" mass="46384">MRTRRMRIRTNWNKALDALPDELAAANDWRRRLATLMGAVLIGFAALGFAWFGDRAQHLFFAAQSTHPWLNLVGTPVMFVAIAYIATRFVPQTRGSGIPQVMAAARATDESAMAPLVSLKTALMKVSLTVAGLFSGAPVGREGPTVQLAAAFMVQVHRVLRVPLTPGVLIAGGAAGVAAAFNTPLAGIAFAIEELAVAYEQRVAVLVMGAVMIAGLTAQGIAGDYVYFGHVTGALEVREVLLVAPLAGIGGGMLGGLFSRGLLTVRGPGARWGGMVGRRPLVTALLCGLVVGAIGLATGGATSGTGYGPTAMLLKGGDTAYWFGPAKFLSALATSISGIPGGIFAPSLAIGAGFGDLLTPLFPSRDAGLIVLMGMAGYFTGVVRAPLTAVIILSEATGSSYAILPLFATALIGDWTGAMVCRERLYHALSRGFLPPPHEEGGGKDQVVSG</sequence>
<feature type="transmembrane region" description="Helical" evidence="10">
    <location>
        <begin position="72"/>
        <end position="91"/>
    </location>
</feature>
<accession>A0ABQ1S164</accession>
<dbReference type="SUPFAM" id="SSF81340">
    <property type="entry name" value="Clc chloride channel"/>
    <property type="match status" value="1"/>
</dbReference>
<keyword evidence="7" id="KW-0869">Chloride channel</keyword>
<feature type="transmembrane region" description="Helical" evidence="10">
    <location>
        <begin position="203"/>
        <end position="222"/>
    </location>
</feature>
<reference evidence="12" key="1">
    <citation type="journal article" date="2019" name="Int. J. Syst. Evol. Microbiol.">
        <title>The Global Catalogue of Microorganisms (GCM) 10K type strain sequencing project: providing services to taxonomists for standard genome sequencing and annotation.</title>
        <authorList>
            <consortium name="The Broad Institute Genomics Platform"/>
            <consortium name="The Broad Institute Genome Sequencing Center for Infectious Disease"/>
            <person name="Wu L."/>
            <person name="Ma J."/>
        </authorList>
    </citation>
    <scope>NUCLEOTIDE SEQUENCE [LARGE SCALE GENOMIC DNA]</scope>
    <source>
        <strain evidence="12">CGMCC 1.15959</strain>
    </source>
</reference>
<gene>
    <name evidence="11" type="ORF">GCM10011515_05770</name>
</gene>
<evidence type="ECO:0000256" key="10">
    <source>
        <dbReference type="SAM" id="Phobius"/>
    </source>
</evidence>
<dbReference type="Proteomes" id="UP000619041">
    <property type="component" value="Unassembled WGS sequence"/>
</dbReference>
<feature type="transmembrane region" description="Helical" evidence="10">
    <location>
        <begin position="399"/>
        <end position="421"/>
    </location>
</feature>
<keyword evidence="8" id="KW-0868">Chloride</keyword>
<feature type="transmembrane region" description="Helical" evidence="10">
    <location>
        <begin position="112"/>
        <end position="134"/>
    </location>
</feature>
<keyword evidence="6 10" id="KW-0472">Membrane</keyword>
<protein>
    <submittedName>
        <fullName evidence="11">Chloride channel protein</fullName>
    </submittedName>
</protein>
<dbReference type="CDD" id="cd01034">
    <property type="entry name" value="EriC_like"/>
    <property type="match status" value="1"/>
</dbReference>
<dbReference type="EMBL" id="BMKL01000001">
    <property type="protein sequence ID" value="GGD88951.1"/>
    <property type="molecule type" value="Genomic_DNA"/>
</dbReference>
<evidence type="ECO:0000256" key="4">
    <source>
        <dbReference type="ARBA" id="ARBA00022989"/>
    </source>
</evidence>
<keyword evidence="3 10" id="KW-0812">Transmembrane</keyword>
<keyword evidence="2" id="KW-0813">Transport</keyword>
<organism evidence="11 12">
    <name type="scientific">Tsuneonella deserti</name>
    <dbReference type="NCBI Taxonomy" id="2035528"/>
    <lineage>
        <taxon>Bacteria</taxon>
        <taxon>Pseudomonadati</taxon>
        <taxon>Pseudomonadota</taxon>
        <taxon>Alphaproteobacteria</taxon>
        <taxon>Sphingomonadales</taxon>
        <taxon>Erythrobacteraceae</taxon>
        <taxon>Tsuneonella</taxon>
    </lineage>
</organism>
<evidence type="ECO:0000313" key="11">
    <source>
        <dbReference type="EMBL" id="GGD88951.1"/>
    </source>
</evidence>